<evidence type="ECO:0000256" key="5">
    <source>
        <dbReference type="ARBA" id="ARBA00023136"/>
    </source>
</evidence>
<accession>A0ABQ9FHR7</accession>
<dbReference type="Proteomes" id="UP001217089">
    <property type="component" value="Unassembled WGS sequence"/>
</dbReference>
<feature type="transmembrane region" description="Helical" evidence="6">
    <location>
        <begin position="287"/>
        <end position="304"/>
    </location>
</feature>
<sequence>MEGSLIVAGLIHMVVGMSGMMGCLLRFIGPITVLTTILLSGLAIYHVVNSSIILSLYLGKRNMPVPVWTREKGFRIIRYPLHQVFAMLISMGIGWSLSGILTATNILSSDPNSKEFYARSDTKLSVVSTTPVFLFPYPGQYGTSKFSVAIFVSFMSATIVSIIDSVGDYYACARMSRVPAPPIHAVNRGLFIEGFSSALAGVFGCGHATTTYGSNIGVIGITKVASRRVFQAFGLILIIFSILGKFGAVFITLPDAVLGGTTLVSVGIFIGLVLSNMQYIDMASTRNLAIIGISILVGLMIPFWTKNNSDFIDTGIIQVDNLVKVLMTAPNIAGGILACTLDNTVPGTLEERGLIHWGSAEESTDDLTYDFEETAHVYEIARVSRWFEKFECLKYIPIFPQYNPSGSCIKT</sequence>
<evidence type="ECO:0000256" key="6">
    <source>
        <dbReference type="SAM" id="Phobius"/>
    </source>
</evidence>
<dbReference type="EMBL" id="JARBDR010000246">
    <property type="protein sequence ID" value="KAJ8316851.1"/>
    <property type="molecule type" value="Genomic_DNA"/>
</dbReference>
<evidence type="ECO:0000256" key="2">
    <source>
        <dbReference type="ARBA" id="ARBA00008821"/>
    </source>
</evidence>
<evidence type="ECO:0000256" key="4">
    <source>
        <dbReference type="ARBA" id="ARBA00022989"/>
    </source>
</evidence>
<protein>
    <recommendedName>
        <fullName evidence="9">Solute carrier family 23 member 2</fullName>
    </recommendedName>
</protein>
<proteinExistence type="inferred from homology"/>
<feature type="transmembrane region" description="Helical" evidence="6">
    <location>
        <begin position="146"/>
        <end position="167"/>
    </location>
</feature>
<keyword evidence="4 6" id="KW-1133">Transmembrane helix</keyword>
<organism evidence="7 8">
    <name type="scientific">Tegillarca granosa</name>
    <name type="common">Malaysian cockle</name>
    <name type="synonym">Anadara granosa</name>
    <dbReference type="NCBI Taxonomy" id="220873"/>
    <lineage>
        <taxon>Eukaryota</taxon>
        <taxon>Metazoa</taxon>
        <taxon>Spiralia</taxon>
        <taxon>Lophotrochozoa</taxon>
        <taxon>Mollusca</taxon>
        <taxon>Bivalvia</taxon>
        <taxon>Autobranchia</taxon>
        <taxon>Pteriomorphia</taxon>
        <taxon>Arcoida</taxon>
        <taxon>Arcoidea</taxon>
        <taxon>Arcidae</taxon>
        <taxon>Tegillarca</taxon>
    </lineage>
</organism>
<dbReference type="Pfam" id="PF00860">
    <property type="entry name" value="Xan_ur_permease"/>
    <property type="match status" value="1"/>
</dbReference>
<comment type="similarity">
    <text evidence="2">Belongs to the nucleobase:cation symporter-2 (NCS2) (TC 2.A.40) family.</text>
</comment>
<name>A0ABQ9FHR7_TEGGR</name>
<reference evidence="7 8" key="1">
    <citation type="submission" date="2022-12" db="EMBL/GenBank/DDBJ databases">
        <title>Chromosome-level genome of Tegillarca granosa.</title>
        <authorList>
            <person name="Kim J."/>
        </authorList>
    </citation>
    <scope>NUCLEOTIDE SEQUENCE [LARGE SCALE GENOMIC DNA]</scope>
    <source>
        <strain evidence="7">Teg-2019</strain>
        <tissue evidence="7">Adductor muscle</tissue>
    </source>
</reference>
<comment type="caution">
    <text evidence="7">The sequence shown here is derived from an EMBL/GenBank/DDBJ whole genome shotgun (WGS) entry which is preliminary data.</text>
</comment>
<feature type="transmembrane region" description="Helical" evidence="6">
    <location>
        <begin position="34"/>
        <end position="58"/>
    </location>
</feature>
<feature type="non-terminal residue" evidence="7">
    <location>
        <position position="411"/>
    </location>
</feature>
<evidence type="ECO:0000313" key="7">
    <source>
        <dbReference type="EMBL" id="KAJ8316851.1"/>
    </source>
</evidence>
<feature type="transmembrane region" description="Helical" evidence="6">
    <location>
        <begin position="257"/>
        <end position="275"/>
    </location>
</feature>
<keyword evidence="8" id="KW-1185">Reference proteome</keyword>
<evidence type="ECO:0000313" key="8">
    <source>
        <dbReference type="Proteomes" id="UP001217089"/>
    </source>
</evidence>
<keyword evidence="3 6" id="KW-0812">Transmembrane</keyword>
<gene>
    <name evidence="7" type="ORF">KUTeg_004755</name>
</gene>
<comment type="subcellular location">
    <subcellularLocation>
        <location evidence="1">Membrane</location>
        <topology evidence="1">Multi-pass membrane protein</topology>
    </subcellularLocation>
</comment>
<feature type="transmembrane region" description="Helical" evidence="6">
    <location>
        <begin position="7"/>
        <end position="28"/>
    </location>
</feature>
<evidence type="ECO:0000256" key="1">
    <source>
        <dbReference type="ARBA" id="ARBA00004141"/>
    </source>
</evidence>
<evidence type="ECO:0000256" key="3">
    <source>
        <dbReference type="ARBA" id="ARBA00022692"/>
    </source>
</evidence>
<dbReference type="InterPro" id="IPR006043">
    <property type="entry name" value="NCS2"/>
</dbReference>
<feature type="transmembrane region" description="Helical" evidence="6">
    <location>
        <begin position="79"/>
        <end position="101"/>
    </location>
</feature>
<dbReference type="PANTHER" id="PTHR11119">
    <property type="entry name" value="XANTHINE-URACIL / VITAMIN C PERMEASE FAMILY MEMBER"/>
    <property type="match status" value="1"/>
</dbReference>
<evidence type="ECO:0008006" key="9">
    <source>
        <dbReference type="Google" id="ProtNLM"/>
    </source>
</evidence>
<keyword evidence="5 6" id="KW-0472">Membrane</keyword>
<feature type="transmembrane region" description="Helical" evidence="6">
    <location>
        <begin position="229"/>
        <end position="251"/>
    </location>
</feature>